<dbReference type="InterPro" id="IPR013878">
    <property type="entry name" value="Mo25"/>
</dbReference>
<proteinExistence type="inferred from homology"/>
<dbReference type="Pfam" id="PF08569">
    <property type="entry name" value="Mo25"/>
    <property type="match status" value="1"/>
</dbReference>
<protein>
    <submittedName>
        <fullName evidence="2">Uncharacterized protein</fullName>
    </submittedName>
</protein>
<dbReference type="Gene3D" id="1.25.10.10">
    <property type="entry name" value="Leucine-rich Repeat Variant"/>
    <property type="match status" value="1"/>
</dbReference>
<evidence type="ECO:0000313" key="2">
    <source>
        <dbReference type="EMBL" id="CAH8355927.1"/>
    </source>
</evidence>
<dbReference type="InterPro" id="IPR016024">
    <property type="entry name" value="ARM-type_fold"/>
</dbReference>
<comment type="caution">
    <text evidence="2">The sequence shown here is derived from an EMBL/GenBank/DDBJ whole genome shotgun (WGS) entry which is preliminary data.</text>
</comment>
<name>A0ABC8KDF6_ERUVS</name>
<dbReference type="AlphaFoldDB" id="A0ABC8KDF6"/>
<evidence type="ECO:0000256" key="1">
    <source>
        <dbReference type="ARBA" id="ARBA00011012"/>
    </source>
</evidence>
<dbReference type="PANTHER" id="PTHR10182:SF19">
    <property type="entry name" value="GENOME ASSEMBLY, CHROMOSOME: A03"/>
    <property type="match status" value="1"/>
</dbReference>
<gene>
    <name evidence="2" type="ORF">ERUC_LOCUS21682</name>
</gene>
<dbReference type="EMBL" id="CAKOAT010213821">
    <property type="protein sequence ID" value="CAH8355927.1"/>
    <property type="molecule type" value="Genomic_DNA"/>
</dbReference>
<dbReference type="InterPro" id="IPR011989">
    <property type="entry name" value="ARM-like"/>
</dbReference>
<dbReference type="Proteomes" id="UP001642260">
    <property type="component" value="Unassembled WGS sequence"/>
</dbReference>
<comment type="similarity">
    <text evidence="1">Belongs to the Mo25 family.</text>
</comment>
<accession>A0ABC8KDF6</accession>
<dbReference type="SUPFAM" id="SSF48371">
    <property type="entry name" value="ARM repeat"/>
    <property type="match status" value="1"/>
</dbReference>
<sequence length="227" mass="26502">MAKVLVTDEARREFSNLRRAFDEVNTQIQTKFSQLSNKFHVPNKPGKKLLESRAFKTYHDHSNQAMEVDEKPTQDYNDIGGLEKQNMKKFFYYIQLPNFDIAADAAATFKELLIRHKSTVAEFLIKNEDWFFADYNSKLLESSNYITRRQAIKLLGDILLDRSNSAVMTKYVSSMDNLRILRESSKIIQIDAFHVFKVLQRVVEALNWKSEIIMVLKSQRALQVKLK</sequence>
<reference evidence="2 3" key="1">
    <citation type="submission" date="2022-03" db="EMBL/GenBank/DDBJ databases">
        <authorList>
            <person name="Macdonald S."/>
            <person name="Ahmed S."/>
            <person name="Newling K."/>
        </authorList>
    </citation>
    <scope>NUCLEOTIDE SEQUENCE [LARGE SCALE GENOMIC DNA]</scope>
</reference>
<evidence type="ECO:0000313" key="3">
    <source>
        <dbReference type="Proteomes" id="UP001642260"/>
    </source>
</evidence>
<organism evidence="2 3">
    <name type="scientific">Eruca vesicaria subsp. sativa</name>
    <name type="common">Garden rocket</name>
    <name type="synonym">Eruca sativa</name>
    <dbReference type="NCBI Taxonomy" id="29727"/>
    <lineage>
        <taxon>Eukaryota</taxon>
        <taxon>Viridiplantae</taxon>
        <taxon>Streptophyta</taxon>
        <taxon>Embryophyta</taxon>
        <taxon>Tracheophyta</taxon>
        <taxon>Spermatophyta</taxon>
        <taxon>Magnoliopsida</taxon>
        <taxon>eudicotyledons</taxon>
        <taxon>Gunneridae</taxon>
        <taxon>Pentapetalae</taxon>
        <taxon>rosids</taxon>
        <taxon>malvids</taxon>
        <taxon>Brassicales</taxon>
        <taxon>Brassicaceae</taxon>
        <taxon>Brassiceae</taxon>
        <taxon>Eruca</taxon>
    </lineage>
</organism>
<dbReference type="PANTHER" id="PTHR10182">
    <property type="entry name" value="CALCIUM-BINDING PROTEIN 39-RELATED"/>
    <property type="match status" value="1"/>
</dbReference>
<keyword evidence="3" id="KW-1185">Reference proteome</keyword>